<keyword evidence="6" id="KW-1185">Reference proteome</keyword>
<dbReference type="Gene3D" id="2.130.10.10">
    <property type="entry name" value="YVTN repeat-like/Quinoprotein amine dehydrogenase"/>
    <property type="match status" value="2"/>
</dbReference>
<dbReference type="InterPro" id="IPR001680">
    <property type="entry name" value="WD40_rpt"/>
</dbReference>
<evidence type="ECO:0000256" key="1">
    <source>
        <dbReference type="ARBA" id="ARBA00022574"/>
    </source>
</evidence>
<dbReference type="PRINTS" id="PR00320">
    <property type="entry name" value="GPROTEINBRPT"/>
</dbReference>
<feature type="repeat" description="WD" evidence="4">
    <location>
        <begin position="54"/>
        <end position="95"/>
    </location>
</feature>
<dbReference type="GO" id="GO:0030042">
    <property type="term" value="P:actin filament depolymerization"/>
    <property type="evidence" value="ECO:0007669"/>
    <property type="project" value="TreeGrafter"/>
</dbReference>
<dbReference type="CDD" id="cd00200">
    <property type="entry name" value="WD40"/>
    <property type="match status" value="1"/>
</dbReference>
<feature type="repeat" description="WD" evidence="4">
    <location>
        <begin position="558"/>
        <end position="593"/>
    </location>
</feature>
<dbReference type="GO" id="GO:0045214">
    <property type="term" value="P:sarcomere organization"/>
    <property type="evidence" value="ECO:0007669"/>
    <property type="project" value="TreeGrafter"/>
</dbReference>
<evidence type="ECO:0000256" key="3">
    <source>
        <dbReference type="ARBA" id="ARBA00038366"/>
    </source>
</evidence>
<dbReference type="GO" id="GO:0040011">
    <property type="term" value="P:locomotion"/>
    <property type="evidence" value="ECO:0007669"/>
    <property type="project" value="TreeGrafter"/>
</dbReference>
<dbReference type="EMBL" id="FN653072">
    <property type="protein sequence ID" value="CBY19752.1"/>
    <property type="molecule type" value="Genomic_DNA"/>
</dbReference>
<feature type="repeat" description="WD" evidence="4">
    <location>
        <begin position="228"/>
        <end position="269"/>
    </location>
</feature>
<dbReference type="Pfam" id="PF00400">
    <property type="entry name" value="WD40"/>
    <property type="match status" value="4"/>
</dbReference>
<feature type="repeat" description="WD" evidence="4">
    <location>
        <begin position="185"/>
        <end position="226"/>
    </location>
</feature>
<dbReference type="PROSITE" id="PS00678">
    <property type="entry name" value="WD_REPEATS_1"/>
    <property type="match status" value="2"/>
</dbReference>
<gene>
    <name evidence="5" type="ORF">GSOID_T00014665001</name>
</gene>
<dbReference type="GO" id="GO:0030864">
    <property type="term" value="C:cortical actin cytoskeleton"/>
    <property type="evidence" value="ECO:0007669"/>
    <property type="project" value="TreeGrafter"/>
</dbReference>
<sequence length="593" mass="64359">MPYENLQTIAPLPPVERGRSFVLSGDPKGKNFVYCAGNSVVIRDIANPSIADIYTEHSAKTTVAKYSPSGFYICSADKSGKVRIWDTCNKEHILKYEYHPFGGEIRDLAWDGESKRILVGGDGRQTYAAAFLWDSGSKCGDFTGLGKTVTSVDLKSGRPFRAICGSDDATAVFYNGVPYKFNKSLKDHERFVNCVRFNPAGDLFATVSSDGKLIFYDGKEGEKKSQVDKAHAGGIYACSWSADGKQIVTASGDKTCKIWDVETSSVVNEFKIGDDIKDQQYGCLWQNNDILSVSLSGKINYLDKNSGKICREITGHQKNINCLTYHSGLKAAITADYDGNVCYWDAIGGEAKNFTGKGHGTSVNDVATDNLDGLVTVGNDNKLRISSISEQTISDSATDLGGQPQSIAFAGNNQPVVLTTEAALVVNGNKVSTTNLGFEPSCIACFGDKVVIGAKEKAGAFQYSLAGGELTNQTEITIKDPVFAMRFSPDGQKLAVADKSNCISVVDSNDHHVIEKVYGHRARITTLAFSENGWLASGNIDQKIFVHNFEDRKVEIPLAHRMAAISGIEWTSDTRLISSAQDGSLKTWEISFN</sequence>
<evidence type="ECO:0000313" key="5">
    <source>
        <dbReference type="EMBL" id="CBY19752.1"/>
    </source>
</evidence>
<protein>
    <submittedName>
        <fullName evidence="5">Uncharacterized protein</fullName>
    </submittedName>
</protein>
<comment type="similarity">
    <text evidence="3">Belongs to the WD repeat AIP1 family.</text>
</comment>
<proteinExistence type="inferred from homology"/>
<dbReference type="SUPFAM" id="SSF50978">
    <property type="entry name" value="WD40 repeat-like"/>
    <property type="match status" value="2"/>
</dbReference>
<dbReference type="InterPro" id="IPR019775">
    <property type="entry name" value="WD40_repeat_CS"/>
</dbReference>
<name>E4XLS3_OIKDI</name>
<dbReference type="PANTHER" id="PTHR19856:SF0">
    <property type="entry name" value="WD REPEAT-CONTAINING PROTEIN 1"/>
    <property type="match status" value="1"/>
</dbReference>
<dbReference type="PROSITE" id="PS50294">
    <property type="entry name" value="WD_REPEATS_REGION"/>
    <property type="match status" value="4"/>
</dbReference>
<evidence type="ECO:0000256" key="2">
    <source>
        <dbReference type="ARBA" id="ARBA00022737"/>
    </source>
</evidence>
<dbReference type="InParanoid" id="E4XLS3"/>
<keyword evidence="1 4" id="KW-0853">WD repeat</keyword>
<keyword evidence="2" id="KW-0677">Repeat</keyword>
<evidence type="ECO:0000313" key="6">
    <source>
        <dbReference type="Proteomes" id="UP000001307"/>
    </source>
</evidence>
<dbReference type="InterPro" id="IPR036322">
    <property type="entry name" value="WD40_repeat_dom_sf"/>
</dbReference>
<dbReference type="InterPro" id="IPR020472">
    <property type="entry name" value="WD40_PAC1"/>
</dbReference>
<dbReference type="PROSITE" id="PS50082">
    <property type="entry name" value="WD_REPEATS_2"/>
    <property type="match status" value="5"/>
</dbReference>
<dbReference type="SMART" id="SM00320">
    <property type="entry name" value="WD40"/>
    <property type="match status" value="10"/>
</dbReference>
<accession>E4XLS3</accession>
<dbReference type="FunFam" id="2.130.10.10:FF:000102">
    <property type="entry name" value="Actin-interacting protein 1"/>
    <property type="match status" value="1"/>
</dbReference>
<dbReference type="AlphaFoldDB" id="E4XLS3"/>
<organism evidence="5">
    <name type="scientific">Oikopleura dioica</name>
    <name type="common">Tunicate</name>
    <dbReference type="NCBI Taxonomy" id="34765"/>
    <lineage>
        <taxon>Eukaryota</taxon>
        <taxon>Metazoa</taxon>
        <taxon>Chordata</taxon>
        <taxon>Tunicata</taxon>
        <taxon>Appendicularia</taxon>
        <taxon>Copelata</taxon>
        <taxon>Oikopleuridae</taxon>
        <taxon>Oikopleura</taxon>
    </lineage>
</organism>
<dbReference type="InterPro" id="IPR015943">
    <property type="entry name" value="WD40/YVTN_repeat-like_dom_sf"/>
</dbReference>
<dbReference type="PANTHER" id="PTHR19856">
    <property type="entry name" value="WD-REPEATCONTAINING PROTEIN WDR1"/>
    <property type="match status" value="1"/>
</dbReference>
<dbReference type="Proteomes" id="UP000001307">
    <property type="component" value="Unassembled WGS sequence"/>
</dbReference>
<dbReference type="OrthoDB" id="2306at2759"/>
<evidence type="ECO:0000256" key="4">
    <source>
        <dbReference type="PROSITE-ProRule" id="PRU00221"/>
    </source>
</evidence>
<dbReference type="GO" id="GO:0051015">
    <property type="term" value="F:actin filament binding"/>
    <property type="evidence" value="ECO:0007669"/>
    <property type="project" value="TreeGrafter"/>
</dbReference>
<reference evidence="5" key="1">
    <citation type="journal article" date="2010" name="Science">
        <title>Plasticity of animal genome architecture unmasked by rapid evolution of a pelagic tunicate.</title>
        <authorList>
            <person name="Denoeud F."/>
            <person name="Henriet S."/>
            <person name="Mungpakdee S."/>
            <person name="Aury J.M."/>
            <person name="Da Silva C."/>
            <person name="Brinkmann H."/>
            <person name="Mikhaleva J."/>
            <person name="Olsen L.C."/>
            <person name="Jubin C."/>
            <person name="Canestro C."/>
            <person name="Bouquet J.M."/>
            <person name="Danks G."/>
            <person name="Poulain J."/>
            <person name="Campsteijn C."/>
            <person name="Adamski M."/>
            <person name="Cross I."/>
            <person name="Yadetie F."/>
            <person name="Muffato M."/>
            <person name="Louis A."/>
            <person name="Butcher S."/>
            <person name="Tsagkogeorga G."/>
            <person name="Konrad A."/>
            <person name="Singh S."/>
            <person name="Jensen M.F."/>
            <person name="Cong E.H."/>
            <person name="Eikeseth-Otteraa H."/>
            <person name="Noel B."/>
            <person name="Anthouard V."/>
            <person name="Porcel B.M."/>
            <person name="Kachouri-Lafond R."/>
            <person name="Nishino A."/>
            <person name="Ugolini M."/>
            <person name="Chourrout P."/>
            <person name="Nishida H."/>
            <person name="Aasland R."/>
            <person name="Huzurbazar S."/>
            <person name="Westhof E."/>
            <person name="Delsuc F."/>
            <person name="Lehrach H."/>
            <person name="Reinhardt R."/>
            <person name="Weissenbach J."/>
            <person name="Roy S.W."/>
            <person name="Artiguenave F."/>
            <person name="Postlethwait J.H."/>
            <person name="Manak J.R."/>
            <person name="Thompson E.M."/>
            <person name="Jaillon O."/>
            <person name="Du Pasquier L."/>
            <person name="Boudinot P."/>
            <person name="Liberles D.A."/>
            <person name="Volff J.N."/>
            <person name="Philippe H."/>
            <person name="Lenhard B."/>
            <person name="Roest Crollius H."/>
            <person name="Wincker P."/>
            <person name="Chourrout D."/>
        </authorList>
    </citation>
    <scope>NUCLEOTIDE SEQUENCE [LARGE SCALE GENOMIC DNA]</scope>
</reference>
<feature type="repeat" description="WD" evidence="4">
    <location>
        <begin position="313"/>
        <end position="345"/>
    </location>
</feature>